<protein>
    <submittedName>
        <fullName evidence="2">Uncharacterized protein</fullName>
    </submittedName>
</protein>
<reference evidence="2 3" key="1">
    <citation type="submission" date="2017-05" db="EMBL/GenBank/DDBJ databases">
        <title>The Genome Sequence of Enterococcus faecium 6F2_DIV0138.</title>
        <authorList>
            <consortium name="The Broad Institute Genomics Platform"/>
            <consortium name="The Broad Institute Genomic Center for Infectious Diseases"/>
            <person name="Earl A."/>
            <person name="Manson A."/>
            <person name="Schwartman J."/>
            <person name="Gilmore M."/>
            <person name="Abouelleil A."/>
            <person name="Cao P."/>
            <person name="Chapman S."/>
            <person name="Cusick C."/>
            <person name="Shea T."/>
            <person name="Young S."/>
            <person name="Neafsey D."/>
            <person name="Nusbaum C."/>
            <person name="Birren B."/>
        </authorList>
    </citation>
    <scope>NUCLEOTIDE SEQUENCE [LARGE SCALE GENOMIC DNA]</scope>
    <source>
        <strain evidence="2 3">6F2_DIV0138</strain>
    </source>
</reference>
<feature type="transmembrane region" description="Helical" evidence="1">
    <location>
        <begin position="53"/>
        <end position="73"/>
    </location>
</feature>
<dbReference type="AlphaFoldDB" id="A0AB73Q120"/>
<dbReference type="Proteomes" id="UP000194737">
    <property type="component" value="Unassembled WGS sequence"/>
</dbReference>
<sequence length="139" mass="15907">MEFISFVFKLASTFVDAIGWLFAGIINFIVDVISNIFSWGIEQIKLMPENIQIPICLTLAIIFIAIFLASLWFFPHIVITLLVVIPVSIFLLKIFIGWIVLFVLFCLIYSFCKDKFIRLSMYLKRNSSRSGGEIDGKNS</sequence>
<feature type="transmembrane region" description="Helical" evidence="1">
    <location>
        <begin position="20"/>
        <end position="41"/>
    </location>
</feature>
<evidence type="ECO:0000313" key="2">
    <source>
        <dbReference type="EMBL" id="OTN94178.1"/>
    </source>
</evidence>
<name>A0AB73Q120_ENTFC</name>
<dbReference type="RefSeq" id="WP_179189838.1">
    <property type="nucleotide sequence ID" value="NZ_NGLB01000004.1"/>
</dbReference>
<keyword evidence="1" id="KW-0472">Membrane</keyword>
<accession>A0AB73Q120</accession>
<dbReference type="EMBL" id="NGLB01000004">
    <property type="protein sequence ID" value="OTN94178.1"/>
    <property type="molecule type" value="Genomic_DNA"/>
</dbReference>
<gene>
    <name evidence="2" type="ORF">A5804_002852</name>
</gene>
<organism evidence="2 3">
    <name type="scientific">Enterococcus faecium</name>
    <name type="common">Streptococcus faecium</name>
    <dbReference type="NCBI Taxonomy" id="1352"/>
    <lineage>
        <taxon>Bacteria</taxon>
        <taxon>Bacillati</taxon>
        <taxon>Bacillota</taxon>
        <taxon>Bacilli</taxon>
        <taxon>Lactobacillales</taxon>
        <taxon>Enterococcaceae</taxon>
        <taxon>Enterococcus</taxon>
    </lineage>
</organism>
<proteinExistence type="predicted"/>
<evidence type="ECO:0000256" key="1">
    <source>
        <dbReference type="SAM" id="Phobius"/>
    </source>
</evidence>
<keyword evidence="1" id="KW-1133">Transmembrane helix</keyword>
<comment type="caution">
    <text evidence="2">The sequence shown here is derived from an EMBL/GenBank/DDBJ whole genome shotgun (WGS) entry which is preliminary data.</text>
</comment>
<feature type="transmembrane region" description="Helical" evidence="1">
    <location>
        <begin position="79"/>
        <end position="112"/>
    </location>
</feature>
<evidence type="ECO:0000313" key="3">
    <source>
        <dbReference type="Proteomes" id="UP000194737"/>
    </source>
</evidence>
<keyword evidence="1" id="KW-0812">Transmembrane</keyword>